<gene>
    <name evidence="2" type="ORF">SAMN03080617_01288</name>
</gene>
<organism evidence="2 3">
    <name type="scientific">Algoriphagus alkaliphilus</name>
    <dbReference type="NCBI Taxonomy" id="279824"/>
    <lineage>
        <taxon>Bacteria</taxon>
        <taxon>Pseudomonadati</taxon>
        <taxon>Bacteroidota</taxon>
        <taxon>Cytophagia</taxon>
        <taxon>Cytophagales</taxon>
        <taxon>Cyclobacteriaceae</taxon>
        <taxon>Algoriphagus</taxon>
    </lineage>
</organism>
<evidence type="ECO:0000313" key="2">
    <source>
        <dbReference type="EMBL" id="SDA60854.1"/>
    </source>
</evidence>
<dbReference type="Proteomes" id="UP000198756">
    <property type="component" value="Unassembled WGS sequence"/>
</dbReference>
<evidence type="ECO:0000313" key="3">
    <source>
        <dbReference type="Proteomes" id="UP000198756"/>
    </source>
</evidence>
<protein>
    <recommendedName>
        <fullName evidence="4">NVEALA protein</fullName>
    </recommendedName>
</protein>
<proteinExistence type="predicted"/>
<name>A0A1G5WSG5_9BACT</name>
<feature type="signal peptide" evidence="1">
    <location>
        <begin position="1"/>
        <end position="24"/>
    </location>
</feature>
<sequence>MIKKLKYFIPVVLIVGFFSVNVSAQEGEPEVEDTRGCSEVGSLDATCRSGSIIPKCGFERGAQTYTCNFSNS</sequence>
<feature type="chain" id="PRO_5011477588" description="NVEALA protein" evidence="1">
    <location>
        <begin position="25"/>
        <end position="72"/>
    </location>
</feature>
<evidence type="ECO:0008006" key="4">
    <source>
        <dbReference type="Google" id="ProtNLM"/>
    </source>
</evidence>
<dbReference type="AlphaFoldDB" id="A0A1G5WSG5"/>
<dbReference type="STRING" id="279824.SAMN03080617_01288"/>
<keyword evidence="1" id="KW-0732">Signal</keyword>
<keyword evidence="3" id="KW-1185">Reference proteome</keyword>
<evidence type="ECO:0000256" key="1">
    <source>
        <dbReference type="SAM" id="SignalP"/>
    </source>
</evidence>
<dbReference type="EMBL" id="FMXE01000007">
    <property type="protein sequence ID" value="SDA60854.1"/>
    <property type="molecule type" value="Genomic_DNA"/>
</dbReference>
<accession>A0A1G5WSG5</accession>
<reference evidence="3" key="1">
    <citation type="submission" date="2016-10" db="EMBL/GenBank/DDBJ databases">
        <authorList>
            <person name="Varghese N."/>
            <person name="Submissions S."/>
        </authorList>
    </citation>
    <scope>NUCLEOTIDE SEQUENCE [LARGE SCALE GENOMIC DNA]</scope>
    <source>
        <strain evidence="3">DSM 22703</strain>
    </source>
</reference>